<dbReference type="PANTHER" id="PTHR15045">
    <property type="entry name" value="FUCOSE-1-PHOSPHATE GUANYLYLTRANSFERASE"/>
    <property type="match status" value="1"/>
</dbReference>
<reference evidence="6" key="1">
    <citation type="submission" date="2022-11" db="UniProtKB">
        <authorList>
            <consortium name="WormBaseParasite"/>
        </authorList>
    </citation>
    <scope>IDENTIFICATION</scope>
</reference>
<keyword evidence="1" id="KW-0808">Transferase</keyword>
<feature type="region of interest" description="Disordered" evidence="3">
    <location>
        <begin position="197"/>
        <end position="227"/>
    </location>
</feature>
<dbReference type="AlphaFoldDB" id="A0A915C278"/>
<dbReference type="PANTHER" id="PTHR15045:SF1">
    <property type="entry name" value="FUCOSE-1-PHOSPHATE GUANYLYLTRANSFERASE"/>
    <property type="match status" value="1"/>
</dbReference>
<protein>
    <submittedName>
        <fullName evidence="6">L-fucokinase domain-containing protein</fullName>
    </submittedName>
</protein>
<keyword evidence="5" id="KW-1185">Reference proteome</keyword>
<organism evidence="5 6">
    <name type="scientific">Parascaris univalens</name>
    <name type="common">Nematode worm</name>
    <dbReference type="NCBI Taxonomy" id="6257"/>
    <lineage>
        <taxon>Eukaryota</taxon>
        <taxon>Metazoa</taxon>
        <taxon>Ecdysozoa</taxon>
        <taxon>Nematoda</taxon>
        <taxon>Chromadorea</taxon>
        <taxon>Rhabditida</taxon>
        <taxon>Spirurina</taxon>
        <taxon>Ascaridomorpha</taxon>
        <taxon>Ascaridoidea</taxon>
        <taxon>Ascarididae</taxon>
        <taxon>Parascaris</taxon>
    </lineage>
</organism>
<evidence type="ECO:0000256" key="3">
    <source>
        <dbReference type="SAM" id="MobiDB-lite"/>
    </source>
</evidence>
<evidence type="ECO:0000313" key="5">
    <source>
        <dbReference type="Proteomes" id="UP000887569"/>
    </source>
</evidence>
<feature type="domain" description="GDP-fucose pyrophosphorylase" evidence="4">
    <location>
        <begin position="71"/>
        <end position="459"/>
    </location>
</feature>
<evidence type="ECO:0000256" key="2">
    <source>
        <dbReference type="ARBA" id="ARBA00022741"/>
    </source>
</evidence>
<dbReference type="Proteomes" id="UP000887569">
    <property type="component" value="Unplaced"/>
</dbReference>
<feature type="compositionally biased region" description="Polar residues" evidence="3">
    <location>
        <begin position="213"/>
        <end position="226"/>
    </location>
</feature>
<name>A0A915C278_PARUN</name>
<keyword evidence="2" id="KW-0547">Nucleotide-binding</keyword>
<dbReference type="WBParaSite" id="PgR078_g021_t02">
    <property type="protein sequence ID" value="PgR078_g021_t02"/>
    <property type="gene ID" value="PgR078_g021"/>
</dbReference>
<evidence type="ECO:0000256" key="1">
    <source>
        <dbReference type="ARBA" id="ARBA00022679"/>
    </source>
</evidence>
<sequence length="512" mass="57383">MKWDAVILTAYDVEQRHAFEVEIDEIFAELNGFAERFLVVDDRPPNIRIGSGGATLLVLEYLHDRFDNSYERWRVLLIHSGGLSQRLPTASAIGKVFMLLPNGKTFLEMKLLSYRPVLEAMPPGVVICSSDTLEYIPSDIRIGLSEVTLFAHPSTIKVAVEHGVYVMKNDQLWRVLQKPTEQMLRLNDGLIETANRRNEGNALPGVDGGSELMTDQRSGDDSSINNEPGREEYALTDSFFILSPKIVGDLIALKRCTQIECETCCYGDFLRALGTSPLWDYFDVCEPLARARRAYANVFRNRSNEVIRLAKNSFFHFGTVHELLMHYMPSSIFMNHFKITSQQSIYSIIASNSQIGKRSIVELSNFPCGVDIGDDCVISCCSSNRHVIIPSRVIATTITVRHTIEALVDRHLRFVTVAFSVDDNLKARNLGDLRWFSHRIDPCGSMDGSLWNLRIFAVCASASESLDATLNAIINGPPRGGELLSIADVLRMKDMGELLAYRKITKLTSLAH</sequence>
<proteinExistence type="predicted"/>
<dbReference type="GO" id="GO:0016772">
    <property type="term" value="F:transferase activity, transferring phosphorus-containing groups"/>
    <property type="evidence" value="ECO:0007669"/>
    <property type="project" value="InterPro"/>
</dbReference>
<dbReference type="GO" id="GO:0042350">
    <property type="term" value="P:GDP-L-fucose biosynthetic process"/>
    <property type="evidence" value="ECO:0007669"/>
    <property type="project" value="UniProtKB-ARBA"/>
</dbReference>
<accession>A0A915C278</accession>
<dbReference type="Pfam" id="PF07959">
    <property type="entry name" value="Fucose_pyrophosphorylase"/>
    <property type="match status" value="1"/>
</dbReference>
<evidence type="ECO:0000313" key="6">
    <source>
        <dbReference type="WBParaSite" id="PgR078_g021_t02"/>
    </source>
</evidence>
<evidence type="ECO:0000259" key="4">
    <source>
        <dbReference type="Pfam" id="PF07959"/>
    </source>
</evidence>
<dbReference type="InterPro" id="IPR012887">
    <property type="entry name" value="GDP_fucose_pyrophosphorylase"/>
</dbReference>
<dbReference type="GO" id="GO:0000166">
    <property type="term" value="F:nucleotide binding"/>
    <property type="evidence" value="ECO:0007669"/>
    <property type="project" value="UniProtKB-KW"/>
</dbReference>